<feature type="compositionally biased region" description="Polar residues" evidence="1">
    <location>
        <begin position="276"/>
        <end position="291"/>
    </location>
</feature>
<dbReference type="AlphaFoldDB" id="F0JB28"/>
<gene>
    <name evidence="3" type="ORF">BN1204_069510</name>
    <name evidence="2" type="ORF">NCLIV_069510</name>
</gene>
<dbReference type="EMBL" id="LN714488">
    <property type="protein sequence ID" value="CEL71294.1"/>
    <property type="molecule type" value="Genomic_DNA"/>
</dbReference>
<reference evidence="2" key="2">
    <citation type="submission" date="2011-03" db="EMBL/GenBank/DDBJ databases">
        <authorList>
            <person name="Aslett M."/>
        </authorList>
    </citation>
    <scope>NUCLEOTIDE SEQUENCE</scope>
    <source>
        <strain evidence="2">Liverpool</strain>
    </source>
</reference>
<feature type="region of interest" description="Disordered" evidence="1">
    <location>
        <begin position="1"/>
        <end position="60"/>
    </location>
</feature>
<dbReference type="EMBL" id="CADU01000303">
    <property type="protein sequence ID" value="CCA30179.1"/>
    <property type="molecule type" value="Genomic_DNA"/>
</dbReference>
<dbReference type="VEuPathDB" id="ToxoDB:NCLIV_069510"/>
<protein>
    <submittedName>
        <fullName evidence="2">Uncharacterized protein</fullName>
    </submittedName>
</protein>
<proteinExistence type="predicted"/>
<sequence length="299" mass="32550">MSASDGVAGAGLARPPQSSRFFPSEVFSLEPSESHGGDPDELKVEGGKDPNRRESDPGCDRPKLLRHLSHVLCANGVCDSFSALRGITQHAGRDSRNPGIVDPASMPFGSNVSPPTAPASFLPFFPPPESSRGSWLIGVAFGSSVWWGWRSLRTVEKELGRRYADIAYQIRRPDALNNRIIAFKYLVGGGLAIPLLTLGACVADSIRRKASPATETVEKMCDTPRGVETQQCECEEKPTASVPAIKNLPSSWELFLRERFIMVVMPQQEAWRQWATTARQGHSTAPQSSSNRFREGGSG</sequence>
<evidence type="ECO:0000256" key="1">
    <source>
        <dbReference type="SAM" id="MobiDB-lite"/>
    </source>
</evidence>
<reference evidence="2" key="1">
    <citation type="submission" date="2011-03" db="EMBL/GenBank/DDBJ databases">
        <title>Comparative genomics and transcriptomics of Neospora caninum and Toxoplasma gondii.</title>
        <authorList>
            <person name="Reid A.J."/>
            <person name="Sohal A."/>
            <person name="Harris D."/>
            <person name="Quail M."/>
            <person name="Sanders M."/>
            <person name="Berriman M."/>
            <person name="Wastling J.M."/>
            <person name="Pain A."/>
        </authorList>
    </citation>
    <scope>NUCLEOTIDE SEQUENCE</scope>
    <source>
        <strain evidence="2">Liverpool</strain>
    </source>
</reference>
<reference evidence="3" key="3">
    <citation type="journal article" date="2015" name="PLoS ONE">
        <title>Comprehensive Evaluation of Toxoplasma gondii VEG and Neospora caninum LIV Genomes with Tachyzoite Stage Transcriptome and Proteome Defines Novel Transcript Features.</title>
        <authorList>
            <person name="Ramaprasad A."/>
            <person name="Mourier T."/>
            <person name="Naeem R."/>
            <person name="Malas T.B."/>
            <person name="Moussa E."/>
            <person name="Panigrahi A."/>
            <person name="Vermont S.J."/>
            <person name="Otto T.D."/>
            <person name="Wastling J."/>
            <person name="Pain A."/>
        </authorList>
    </citation>
    <scope>NUCLEOTIDE SEQUENCE</scope>
    <source>
        <strain evidence="3">Liverpool</strain>
    </source>
</reference>
<feature type="compositionally biased region" description="Basic and acidic residues" evidence="1">
    <location>
        <begin position="32"/>
        <end position="60"/>
    </location>
</feature>
<feature type="region of interest" description="Disordered" evidence="1">
    <location>
        <begin position="276"/>
        <end position="299"/>
    </location>
</feature>
<evidence type="ECO:0000313" key="3">
    <source>
        <dbReference type="EMBL" id="CEL71294.1"/>
    </source>
</evidence>
<accession>F0JB28</accession>
<evidence type="ECO:0000313" key="2">
    <source>
        <dbReference type="EMBL" id="CCA30179.1"/>
    </source>
</evidence>
<name>F0JB28_NEOCL</name>
<organism>
    <name type="scientific">Neospora caninum (strain Liverpool)</name>
    <dbReference type="NCBI Taxonomy" id="572307"/>
    <lineage>
        <taxon>Eukaryota</taxon>
        <taxon>Sar</taxon>
        <taxon>Alveolata</taxon>
        <taxon>Apicomplexa</taxon>
        <taxon>Conoidasida</taxon>
        <taxon>Coccidia</taxon>
        <taxon>Eucoccidiorida</taxon>
        <taxon>Eimeriorina</taxon>
        <taxon>Sarcocystidae</taxon>
        <taxon>Neospora</taxon>
    </lineage>
</organism>